<proteinExistence type="predicted"/>
<protein>
    <submittedName>
        <fullName evidence="2">Uncharacterized protein</fullName>
    </submittedName>
</protein>
<evidence type="ECO:0000256" key="1">
    <source>
        <dbReference type="SAM" id="MobiDB-lite"/>
    </source>
</evidence>
<feature type="region of interest" description="Disordered" evidence="1">
    <location>
        <begin position="31"/>
        <end position="55"/>
    </location>
</feature>
<gene>
    <name evidence="2" type="ORF">C4B68_20665</name>
</gene>
<evidence type="ECO:0000313" key="2">
    <source>
        <dbReference type="EMBL" id="AVH57783.1"/>
    </source>
</evidence>
<reference evidence="2 3" key="1">
    <citation type="submission" date="2018-02" db="EMBL/GenBank/DDBJ databases">
        <title>Complete genome sequence of Streptomyces dengpaensis, the producer of angucyclines.</title>
        <authorList>
            <person name="Yumei L."/>
        </authorList>
    </citation>
    <scope>NUCLEOTIDE SEQUENCE [LARGE SCALE GENOMIC DNA]</scope>
    <source>
        <strain evidence="2 3">XZHG99</strain>
    </source>
</reference>
<evidence type="ECO:0000313" key="3">
    <source>
        <dbReference type="Proteomes" id="UP000238413"/>
    </source>
</evidence>
<dbReference type="EMBL" id="CP026652">
    <property type="protein sequence ID" value="AVH57783.1"/>
    <property type="molecule type" value="Genomic_DNA"/>
</dbReference>
<keyword evidence="3" id="KW-1185">Reference proteome</keyword>
<sequence>MTTTAHEQPKLTSQSWVGHWHGFGPWIGAPDRYAREGNRRPPHPVQPAPESDHANRYREAASEFATGSVPPLMTGHWLMKHGQVARARTWTDAADAVEWLKQQHTSNPPFERSDGLQAYAELDVKLGYALDVLPRGVDITWVHYTQSRSLVSASVVCCPNLFHPNIPCPLEPSTTRSPHVAQFAAAPGGIS</sequence>
<dbReference type="RefSeq" id="WP_099506338.1">
    <property type="nucleotide sequence ID" value="NZ_CP026652.1"/>
</dbReference>
<organism evidence="2 3">
    <name type="scientific">Streptomyces dengpaensis</name>
    <dbReference type="NCBI Taxonomy" id="2049881"/>
    <lineage>
        <taxon>Bacteria</taxon>
        <taxon>Bacillati</taxon>
        <taxon>Actinomycetota</taxon>
        <taxon>Actinomycetes</taxon>
        <taxon>Kitasatosporales</taxon>
        <taxon>Streptomycetaceae</taxon>
        <taxon>Streptomyces</taxon>
    </lineage>
</organism>
<name>A0ABM6STZ2_9ACTN</name>
<dbReference type="Proteomes" id="UP000238413">
    <property type="component" value="Chromosome"/>
</dbReference>
<accession>A0ABM6STZ2</accession>